<feature type="transmembrane region" description="Helical" evidence="2">
    <location>
        <begin position="35"/>
        <end position="52"/>
    </location>
</feature>
<gene>
    <name evidence="3" type="ORF">PVAP13_7KG169165</name>
</gene>
<proteinExistence type="predicted"/>
<protein>
    <submittedName>
        <fullName evidence="3">Uncharacterized protein</fullName>
    </submittedName>
</protein>
<evidence type="ECO:0000256" key="1">
    <source>
        <dbReference type="SAM" id="MobiDB-lite"/>
    </source>
</evidence>
<accession>A0A8T0QHM3</accession>
<feature type="region of interest" description="Disordered" evidence="1">
    <location>
        <begin position="1"/>
        <end position="24"/>
    </location>
</feature>
<organism evidence="3 4">
    <name type="scientific">Panicum virgatum</name>
    <name type="common">Blackwell switchgrass</name>
    <dbReference type="NCBI Taxonomy" id="38727"/>
    <lineage>
        <taxon>Eukaryota</taxon>
        <taxon>Viridiplantae</taxon>
        <taxon>Streptophyta</taxon>
        <taxon>Embryophyta</taxon>
        <taxon>Tracheophyta</taxon>
        <taxon>Spermatophyta</taxon>
        <taxon>Magnoliopsida</taxon>
        <taxon>Liliopsida</taxon>
        <taxon>Poales</taxon>
        <taxon>Poaceae</taxon>
        <taxon>PACMAD clade</taxon>
        <taxon>Panicoideae</taxon>
        <taxon>Panicodae</taxon>
        <taxon>Paniceae</taxon>
        <taxon>Panicinae</taxon>
        <taxon>Panicum</taxon>
        <taxon>Panicum sect. Hiantes</taxon>
    </lineage>
</organism>
<keyword evidence="2" id="KW-1133">Transmembrane helix</keyword>
<feature type="compositionally biased region" description="Low complexity" evidence="1">
    <location>
        <begin position="7"/>
        <end position="22"/>
    </location>
</feature>
<dbReference type="Proteomes" id="UP000823388">
    <property type="component" value="Chromosome 7K"/>
</dbReference>
<reference evidence="3" key="1">
    <citation type="submission" date="2020-05" db="EMBL/GenBank/DDBJ databases">
        <title>WGS assembly of Panicum virgatum.</title>
        <authorList>
            <person name="Lovell J.T."/>
            <person name="Jenkins J."/>
            <person name="Shu S."/>
            <person name="Juenger T.E."/>
            <person name="Schmutz J."/>
        </authorList>
    </citation>
    <scope>NUCLEOTIDE SEQUENCE</scope>
    <source>
        <strain evidence="3">AP13</strain>
    </source>
</reference>
<name>A0A8T0QHM3_PANVG</name>
<dbReference type="EMBL" id="CM029049">
    <property type="protein sequence ID" value="KAG2572309.1"/>
    <property type="molecule type" value="Genomic_DNA"/>
</dbReference>
<dbReference type="AlphaFoldDB" id="A0A8T0QHM3"/>
<keyword evidence="2" id="KW-0812">Transmembrane</keyword>
<comment type="caution">
    <text evidence="3">The sequence shown here is derived from an EMBL/GenBank/DDBJ whole genome shotgun (WGS) entry which is preliminary data.</text>
</comment>
<keyword evidence="2" id="KW-0472">Membrane</keyword>
<sequence>MGGNKGAGANAKATTADAEAAAPKPVVTSPEAENAFLPLYLMVICMLAYVVLQNFCVDGPLWEAFAWSAGEAPLSLVPIWFMEKTRTEFLSTYAEEPYDDGGSDLSSNLLGHDNV</sequence>
<evidence type="ECO:0000256" key="2">
    <source>
        <dbReference type="SAM" id="Phobius"/>
    </source>
</evidence>
<evidence type="ECO:0000313" key="4">
    <source>
        <dbReference type="Proteomes" id="UP000823388"/>
    </source>
</evidence>
<keyword evidence="4" id="KW-1185">Reference proteome</keyword>
<evidence type="ECO:0000313" key="3">
    <source>
        <dbReference type="EMBL" id="KAG2572309.1"/>
    </source>
</evidence>